<dbReference type="AlphaFoldDB" id="T5ADD5"/>
<protein>
    <submittedName>
        <fullName evidence="2">Uncharacterized protein</fullName>
    </submittedName>
</protein>
<organism evidence="2 3">
    <name type="scientific">Ophiocordyceps sinensis (strain Co18 / CGMCC 3.14243)</name>
    <name type="common">Yarsagumba caterpillar fungus</name>
    <name type="synonym">Hirsutella sinensis</name>
    <dbReference type="NCBI Taxonomy" id="911162"/>
    <lineage>
        <taxon>Eukaryota</taxon>
        <taxon>Fungi</taxon>
        <taxon>Dikarya</taxon>
        <taxon>Ascomycota</taxon>
        <taxon>Pezizomycotina</taxon>
        <taxon>Sordariomycetes</taxon>
        <taxon>Hypocreomycetidae</taxon>
        <taxon>Hypocreales</taxon>
        <taxon>Ophiocordycipitaceae</taxon>
        <taxon>Ophiocordyceps</taxon>
    </lineage>
</organism>
<name>T5ADD5_OPHSC</name>
<evidence type="ECO:0000313" key="2">
    <source>
        <dbReference type="EMBL" id="EQK99736.1"/>
    </source>
</evidence>
<evidence type="ECO:0000313" key="3">
    <source>
        <dbReference type="Proteomes" id="UP000019374"/>
    </source>
</evidence>
<sequence>MDMGFNGCRHQRSARLSRTAQSSGITSARSTISPSKVKAVTEGALLTDIEQEANALYSFDREDKLDATEVKAVLDARILRQSRLLLEGAAPVGAVLDDMDVEQGQKLRLICPSRSRMVPPQDVIRVTTAVR</sequence>
<accession>T5ADD5</accession>
<dbReference type="Proteomes" id="UP000019374">
    <property type="component" value="Unassembled WGS sequence"/>
</dbReference>
<feature type="compositionally biased region" description="Polar residues" evidence="1">
    <location>
        <begin position="16"/>
        <end position="32"/>
    </location>
</feature>
<proteinExistence type="predicted"/>
<feature type="region of interest" description="Disordered" evidence="1">
    <location>
        <begin position="1"/>
        <end position="32"/>
    </location>
</feature>
<gene>
    <name evidence="2" type="ORF">OCS_04552</name>
</gene>
<dbReference type="EMBL" id="KE653184">
    <property type="protein sequence ID" value="EQK99736.1"/>
    <property type="molecule type" value="Genomic_DNA"/>
</dbReference>
<evidence type="ECO:0000256" key="1">
    <source>
        <dbReference type="SAM" id="MobiDB-lite"/>
    </source>
</evidence>
<dbReference type="OrthoDB" id="20872at2759"/>
<reference evidence="2 3" key="1">
    <citation type="journal article" date="2013" name="Chin. Sci. Bull.">
        <title>Genome survey uncovers the secrets of sex and lifestyle in caterpillar fungus.</title>
        <authorList>
            <person name="Hu X."/>
            <person name="Zhang Y."/>
            <person name="Xiao G."/>
            <person name="Zheng P."/>
            <person name="Xia Y."/>
            <person name="Zhang X."/>
            <person name="St Leger R.J."/>
            <person name="Liu X."/>
            <person name="Wang C."/>
        </authorList>
    </citation>
    <scope>NUCLEOTIDE SEQUENCE [LARGE SCALE GENOMIC DNA]</scope>
    <source>
        <strain evidence="3">Co18 / CGMCC 3.14243</strain>
        <tissue evidence="2">Fruit-body</tissue>
    </source>
</reference>
<dbReference type="HOGENOM" id="CLU_1928226_0_0_1"/>